<dbReference type="SMART" id="SM00181">
    <property type="entry name" value="EGF"/>
    <property type="match status" value="3"/>
</dbReference>
<dbReference type="FunFam" id="2.60.120.260:FF:000002">
    <property type="entry name" value="Coagulation factor VIII"/>
    <property type="match status" value="2"/>
</dbReference>
<organism evidence="6 7">
    <name type="scientific">Phrynocephalus forsythii</name>
    <dbReference type="NCBI Taxonomy" id="171643"/>
    <lineage>
        <taxon>Eukaryota</taxon>
        <taxon>Metazoa</taxon>
        <taxon>Chordata</taxon>
        <taxon>Craniata</taxon>
        <taxon>Vertebrata</taxon>
        <taxon>Euteleostomi</taxon>
        <taxon>Lepidosauria</taxon>
        <taxon>Squamata</taxon>
        <taxon>Bifurcata</taxon>
        <taxon>Unidentata</taxon>
        <taxon>Episquamata</taxon>
        <taxon>Toxicofera</taxon>
        <taxon>Iguania</taxon>
        <taxon>Acrodonta</taxon>
        <taxon>Agamidae</taxon>
        <taxon>Agaminae</taxon>
        <taxon>Phrynocephalus</taxon>
    </lineage>
</organism>
<dbReference type="Gene3D" id="2.60.120.260">
    <property type="entry name" value="Galactose-binding domain-like"/>
    <property type="match status" value="2"/>
</dbReference>
<dbReference type="InterPro" id="IPR000421">
    <property type="entry name" value="FA58C"/>
</dbReference>
<keyword evidence="1 2" id="KW-1015">Disulfide bond</keyword>
<dbReference type="PROSITE" id="PS00022">
    <property type="entry name" value="EGF_1"/>
    <property type="match status" value="3"/>
</dbReference>
<dbReference type="EMBL" id="JAPFRF010000014">
    <property type="protein sequence ID" value="KAJ7311098.1"/>
    <property type="molecule type" value="Genomic_DNA"/>
</dbReference>
<evidence type="ECO:0000259" key="5">
    <source>
        <dbReference type="PROSITE" id="PS50026"/>
    </source>
</evidence>
<name>A0A9Q0XDH3_9SAUR</name>
<feature type="signal peptide" evidence="3">
    <location>
        <begin position="1"/>
        <end position="27"/>
    </location>
</feature>
<reference evidence="6" key="1">
    <citation type="journal article" date="2023" name="DNA Res.">
        <title>Chromosome-level genome assembly of Phrynocephalus forsythii using third-generation DNA sequencing and Hi-C analysis.</title>
        <authorList>
            <person name="Qi Y."/>
            <person name="Zhao W."/>
            <person name="Zhao Y."/>
            <person name="Niu C."/>
            <person name="Cao S."/>
            <person name="Zhang Y."/>
        </authorList>
    </citation>
    <scope>NUCLEOTIDE SEQUENCE</scope>
    <source>
        <tissue evidence="6">Muscle</tissue>
    </source>
</reference>
<dbReference type="InterPro" id="IPR000152">
    <property type="entry name" value="EGF-type_Asp/Asn_hydroxyl_site"/>
</dbReference>
<evidence type="ECO:0000256" key="1">
    <source>
        <dbReference type="ARBA" id="ARBA00023157"/>
    </source>
</evidence>
<dbReference type="Gene3D" id="2.10.25.10">
    <property type="entry name" value="Laminin"/>
    <property type="match status" value="3"/>
</dbReference>
<evidence type="ECO:0000313" key="7">
    <source>
        <dbReference type="Proteomes" id="UP001142489"/>
    </source>
</evidence>
<dbReference type="Proteomes" id="UP001142489">
    <property type="component" value="Unassembled WGS sequence"/>
</dbReference>
<dbReference type="PROSITE" id="PS01187">
    <property type="entry name" value="EGF_CA"/>
    <property type="match status" value="1"/>
</dbReference>
<evidence type="ECO:0008006" key="8">
    <source>
        <dbReference type="Google" id="ProtNLM"/>
    </source>
</evidence>
<feature type="disulfide bond" evidence="2">
    <location>
        <begin position="99"/>
        <end position="108"/>
    </location>
</feature>
<dbReference type="SMART" id="SM00179">
    <property type="entry name" value="EGF_CA"/>
    <property type="match status" value="3"/>
</dbReference>
<dbReference type="OrthoDB" id="10046852at2759"/>
<dbReference type="InterPro" id="IPR000742">
    <property type="entry name" value="EGF"/>
</dbReference>
<dbReference type="PANTHER" id="PTHR46806:SF11">
    <property type="entry name" value="MILK FAT GLOBULE EGF AND FACTOR V_VIII DOMAIN CONTAINING"/>
    <property type="match status" value="1"/>
</dbReference>
<dbReference type="AlphaFoldDB" id="A0A9Q0XDH3"/>
<dbReference type="PROSITE" id="PS50026">
    <property type="entry name" value="EGF_3"/>
    <property type="match status" value="3"/>
</dbReference>
<comment type="caution">
    <text evidence="2">Lacks conserved residue(s) required for the propagation of feature annotation.</text>
</comment>
<gene>
    <name evidence="6" type="ORF">JRQ81_006697</name>
</gene>
<feature type="domain" description="EGF-like" evidence="5">
    <location>
        <begin position="67"/>
        <end position="109"/>
    </location>
</feature>
<keyword evidence="2" id="KW-0245">EGF-like domain</keyword>
<dbReference type="PROSITE" id="PS01285">
    <property type="entry name" value="FA58C_1"/>
    <property type="match status" value="2"/>
</dbReference>
<feature type="disulfide bond" evidence="2">
    <location>
        <begin position="35"/>
        <end position="52"/>
    </location>
</feature>
<dbReference type="PANTHER" id="PTHR46806">
    <property type="entry name" value="F5/8 TYPE C DOMAIN-CONTAINING PROTEIN"/>
    <property type="match status" value="1"/>
</dbReference>
<dbReference type="SUPFAM" id="SSF57196">
    <property type="entry name" value="EGF/Laminin"/>
    <property type="match status" value="3"/>
</dbReference>
<keyword evidence="3" id="KW-0732">Signal</keyword>
<dbReference type="GO" id="GO:0005886">
    <property type="term" value="C:plasma membrane"/>
    <property type="evidence" value="ECO:0007669"/>
    <property type="project" value="TreeGrafter"/>
</dbReference>
<evidence type="ECO:0000256" key="2">
    <source>
        <dbReference type="PROSITE-ProRule" id="PRU00076"/>
    </source>
</evidence>
<dbReference type="PROSITE" id="PS00010">
    <property type="entry name" value="ASX_HYDROXYL"/>
    <property type="match status" value="1"/>
</dbReference>
<evidence type="ECO:0000259" key="4">
    <source>
        <dbReference type="PROSITE" id="PS50022"/>
    </source>
</evidence>
<feature type="disulfide bond" evidence="2">
    <location>
        <begin position="54"/>
        <end position="63"/>
    </location>
</feature>
<evidence type="ECO:0000256" key="3">
    <source>
        <dbReference type="SAM" id="SignalP"/>
    </source>
</evidence>
<feature type="domain" description="F5/8 type C" evidence="4">
    <location>
        <begin position="150"/>
        <end position="306"/>
    </location>
</feature>
<keyword evidence="7" id="KW-1185">Reference proteome</keyword>
<dbReference type="InterPro" id="IPR008979">
    <property type="entry name" value="Galactose-bd-like_sf"/>
</dbReference>
<feature type="domain" description="EGF-like" evidence="5">
    <location>
        <begin position="111"/>
        <end position="147"/>
    </location>
</feature>
<evidence type="ECO:0000313" key="6">
    <source>
        <dbReference type="EMBL" id="KAJ7311098.1"/>
    </source>
</evidence>
<proteinExistence type="predicted"/>
<dbReference type="CDD" id="cd00054">
    <property type="entry name" value="EGF_CA"/>
    <property type="match status" value="3"/>
</dbReference>
<dbReference type="GO" id="GO:0005509">
    <property type="term" value="F:calcium ion binding"/>
    <property type="evidence" value="ECO:0007669"/>
    <property type="project" value="InterPro"/>
</dbReference>
<accession>A0A9Q0XDH3</accession>
<comment type="caution">
    <text evidence="6">The sequence shown here is derived from an EMBL/GenBank/DDBJ whole genome shotgun (WGS) entry which is preliminary data.</text>
</comment>
<dbReference type="FunFam" id="2.10.25.10:FF:000226">
    <property type="entry name" value="EGF-like repeat and discoidin I-like domain-containing protein 3"/>
    <property type="match status" value="1"/>
</dbReference>
<dbReference type="GO" id="GO:0038023">
    <property type="term" value="F:signaling receptor activity"/>
    <property type="evidence" value="ECO:0007669"/>
    <property type="project" value="TreeGrafter"/>
</dbReference>
<dbReference type="SMART" id="SM00231">
    <property type="entry name" value="FA58C"/>
    <property type="match status" value="2"/>
</dbReference>
<feature type="domain" description="F5/8 type C" evidence="4">
    <location>
        <begin position="311"/>
        <end position="466"/>
    </location>
</feature>
<dbReference type="PROSITE" id="PS01186">
    <property type="entry name" value="EGF_2"/>
    <property type="match status" value="2"/>
</dbReference>
<dbReference type="SUPFAM" id="SSF49785">
    <property type="entry name" value="Galactose-binding domain-like"/>
    <property type="match status" value="2"/>
</dbReference>
<dbReference type="Pfam" id="PF00754">
    <property type="entry name" value="F5_F8_type_C"/>
    <property type="match status" value="2"/>
</dbReference>
<protein>
    <recommendedName>
        <fullName evidence="8">Lactadherin</fullName>
    </recommendedName>
</protein>
<dbReference type="InterPro" id="IPR018097">
    <property type="entry name" value="EGF_Ca-bd_CS"/>
</dbReference>
<dbReference type="PROSITE" id="PS50022">
    <property type="entry name" value="FA58C_3"/>
    <property type="match status" value="2"/>
</dbReference>
<feature type="disulfide bond" evidence="2">
    <location>
        <begin position="137"/>
        <end position="146"/>
    </location>
</feature>
<dbReference type="PROSITE" id="PS01286">
    <property type="entry name" value="FA58C_2"/>
    <property type="match status" value="1"/>
</dbReference>
<feature type="chain" id="PRO_5040411293" description="Lactadherin" evidence="3">
    <location>
        <begin position="28"/>
        <end position="468"/>
    </location>
</feature>
<dbReference type="Pfam" id="PF00008">
    <property type="entry name" value="EGF"/>
    <property type="match status" value="3"/>
</dbReference>
<dbReference type="CDD" id="cd00057">
    <property type="entry name" value="FA58C"/>
    <property type="match status" value="2"/>
</dbReference>
<dbReference type="InterPro" id="IPR050633">
    <property type="entry name" value="Neuropilin_MCO_CoagFactor"/>
</dbReference>
<feature type="domain" description="EGF-like" evidence="5">
    <location>
        <begin position="26"/>
        <end position="64"/>
    </location>
</feature>
<dbReference type="InterPro" id="IPR001881">
    <property type="entry name" value="EGF-like_Ca-bd_dom"/>
</dbReference>
<sequence>MERSKAGHQLGLGLLLAFGALLARGNGDSCEVNQCQNGGTCLTNVDDSPFFCICAEGFTGVICNETETGPCHPNPCRNGGECQLVPNRGDAFTEYICKCPSGYEGKHCQNNMNECASQPCKNGGSCVNLNGDYVCKCASPYFGKSCHMRCGNFLGMETGAIANGQLMASSVHHGFLGIQRWGPELARLNNKGIVNAWTASNYDKKPWIQVNLLRKMRISGVITQGASRVGRAEYVTAFKVAYSLDGHEFVFLKDGEDDTDKTFSGNRDNEHTVTNMFNPPVVAQYIRIHCMLWHRACTLRFELIGCEINGCSEPLGMKSHLISDQQITASSTHKTWGIFTWYPHYARLDKTGKSNAWAALTNKQDQWLQIDLRDQKKLTGIITQGARDFGHIQYVGAYKVAYSNDGVTWTIYKDSWTNKTKIFEGNHDNYSHKKNVFDEPFYARFVRILPESWHNRITLRLELLGCDD</sequence>